<evidence type="ECO:0000259" key="14">
    <source>
        <dbReference type="Pfam" id="PF00561"/>
    </source>
</evidence>
<dbReference type="GO" id="GO:0006508">
    <property type="term" value="P:proteolysis"/>
    <property type="evidence" value="ECO:0007669"/>
    <property type="project" value="UniProtKB-KW"/>
</dbReference>
<gene>
    <name evidence="15" type="primary">pip</name>
    <name evidence="15" type="ORF">RM544_07635</name>
</gene>
<dbReference type="GO" id="GO:0005737">
    <property type="term" value="C:cytoplasm"/>
    <property type="evidence" value="ECO:0007669"/>
    <property type="project" value="UniProtKB-SubCell"/>
</dbReference>
<organism evidence="15 16">
    <name type="scientific">Brumicola blandensis</name>
    <dbReference type="NCBI Taxonomy" id="3075611"/>
    <lineage>
        <taxon>Bacteria</taxon>
        <taxon>Pseudomonadati</taxon>
        <taxon>Pseudomonadota</taxon>
        <taxon>Gammaproteobacteria</taxon>
        <taxon>Alteromonadales</taxon>
        <taxon>Alteromonadaceae</taxon>
        <taxon>Brumicola</taxon>
    </lineage>
</organism>
<keyword evidence="6 11" id="KW-0031">Aminopeptidase</keyword>
<dbReference type="EC" id="3.4.11.5" evidence="4 11"/>
<comment type="catalytic activity">
    <reaction evidence="1 11 13">
        <text>Release of N-terminal proline from a peptide.</text>
        <dbReference type="EC" id="3.4.11.5"/>
    </reaction>
</comment>
<name>A0AAW8QZN3_9ALTE</name>
<dbReference type="InterPro" id="IPR002410">
    <property type="entry name" value="Peptidase_S33"/>
</dbReference>
<dbReference type="Gene3D" id="3.40.50.1820">
    <property type="entry name" value="alpha/beta hydrolase"/>
    <property type="match status" value="1"/>
</dbReference>
<evidence type="ECO:0000256" key="6">
    <source>
        <dbReference type="ARBA" id="ARBA00022438"/>
    </source>
</evidence>
<feature type="active site" description="Proton donor" evidence="12">
    <location>
        <position position="296"/>
    </location>
</feature>
<feature type="active site" description="Nucleophile" evidence="12">
    <location>
        <position position="110"/>
    </location>
</feature>
<dbReference type="PANTHER" id="PTHR43722:SF1">
    <property type="entry name" value="PROLINE IMINOPEPTIDASE"/>
    <property type="match status" value="1"/>
</dbReference>
<feature type="active site" evidence="12">
    <location>
        <position position="268"/>
    </location>
</feature>
<keyword evidence="7 11" id="KW-0963">Cytoplasm</keyword>
<evidence type="ECO:0000256" key="10">
    <source>
        <dbReference type="ARBA" id="ARBA00029605"/>
    </source>
</evidence>
<dbReference type="NCBIfam" id="TIGR01249">
    <property type="entry name" value="pro_imino_pep_1"/>
    <property type="match status" value="1"/>
</dbReference>
<evidence type="ECO:0000256" key="4">
    <source>
        <dbReference type="ARBA" id="ARBA00012568"/>
    </source>
</evidence>
<dbReference type="AlphaFoldDB" id="A0AAW8QZN3"/>
<evidence type="ECO:0000256" key="7">
    <source>
        <dbReference type="ARBA" id="ARBA00022490"/>
    </source>
</evidence>
<dbReference type="Proteomes" id="UP001249020">
    <property type="component" value="Unassembled WGS sequence"/>
</dbReference>
<feature type="domain" description="AB hydrolase-1" evidence="14">
    <location>
        <begin position="36"/>
        <end position="298"/>
    </location>
</feature>
<dbReference type="PIRSF" id="PIRSF006431">
    <property type="entry name" value="Pept_S33"/>
    <property type="match status" value="1"/>
</dbReference>
<comment type="similarity">
    <text evidence="3 11 13">Belongs to the peptidase S33 family.</text>
</comment>
<dbReference type="GO" id="GO:0004177">
    <property type="term" value="F:aminopeptidase activity"/>
    <property type="evidence" value="ECO:0007669"/>
    <property type="project" value="UniProtKB-UniRule"/>
</dbReference>
<dbReference type="EMBL" id="JAVRIE010000002">
    <property type="protein sequence ID" value="MDT0582407.1"/>
    <property type="molecule type" value="Genomic_DNA"/>
</dbReference>
<keyword evidence="8 11" id="KW-0645">Protease</keyword>
<keyword evidence="16" id="KW-1185">Reference proteome</keyword>
<evidence type="ECO:0000256" key="8">
    <source>
        <dbReference type="ARBA" id="ARBA00022670"/>
    </source>
</evidence>
<evidence type="ECO:0000256" key="13">
    <source>
        <dbReference type="RuleBase" id="RU003421"/>
    </source>
</evidence>
<dbReference type="InterPro" id="IPR005944">
    <property type="entry name" value="Pro_iminopeptidase"/>
</dbReference>
<evidence type="ECO:0000256" key="5">
    <source>
        <dbReference type="ARBA" id="ARBA00021843"/>
    </source>
</evidence>
<evidence type="ECO:0000313" key="15">
    <source>
        <dbReference type="EMBL" id="MDT0582407.1"/>
    </source>
</evidence>
<protein>
    <recommendedName>
        <fullName evidence="5 11">Proline iminopeptidase</fullName>
        <shortName evidence="11">PIP</shortName>
        <ecNumber evidence="4 11">3.4.11.5</ecNumber>
    </recommendedName>
    <alternativeName>
        <fullName evidence="10 11">Prolyl aminopeptidase</fullName>
    </alternativeName>
</protein>
<reference evidence="15 16" key="1">
    <citation type="submission" date="2023-09" db="EMBL/GenBank/DDBJ databases">
        <authorList>
            <person name="Rey-Velasco X."/>
        </authorList>
    </citation>
    <scope>NUCLEOTIDE SEQUENCE [LARGE SCALE GENOMIC DNA]</scope>
    <source>
        <strain evidence="15 16">W409</strain>
    </source>
</reference>
<dbReference type="RefSeq" id="WP_311361168.1">
    <property type="nucleotide sequence ID" value="NZ_JAVRIE010000002.1"/>
</dbReference>
<sequence>MNGLFHTNSAYQTGFMSVSHGHEIYVEQSGNPDGIPLVYLHGGPGAGLGRNYQWPFDPIKYRIIGIDQRGCGRSTPFGDTQHNTTQLLLDDVEFVRESLGIQKWVVFGGSWGSTLALMYGIMHPENCLSLVLRGVFLAREEDFDWFLRPNGCAAQIYPEAYKNFSSHIKDLSSSSAVCEQFIELFKHSDKSVSFPALKSWYDWEGYISRLVAPSVMASDLSADAQVKSLALLECHYLLNKCFIDENFILNNIDALKGTPCHIVHGRYDMVCKLEAAYSVQQALPLSTLKIVNNAGHSMSEIGIANELTRIMNNMFELGAIR</sequence>
<keyword evidence="9 11" id="KW-0378">Hydrolase</keyword>
<evidence type="ECO:0000256" key="12">
    <source>
        <dbReference type="PIRSR" id="PIRSR006431-1"/>
    </source>
</evidence>
<evidence type="ECO:0000256" key="1">
    <source>
        <dbReference type="ARBA" id="ARBA00001585"/>
    </source>
</evidence>
<comment type="subcellular location">
    <subcellularLocation>
        <location evidence="2 11">Cytoplasm</location>
    </subcellularLocation>
</comment>
<evidence type="ECO:0000313" key="16">
    <source>
        <dbReference type="Proteomes" id="UP001249020"/>
    </source>
</evidence>
<dbReference type="Pfam" id="PF00561">
    <property type="entry name" value="Abhydrolase_1"/>
    <property type="match status" value="1"/>
</dbReference>
<comment type="caution">
    <text evidence="15">The sequence shown here is derived from an EMBL/GenBank/DDBJ whole genome shotgun (WGS) entry which is preliminary data.</text>
</comment>
<evidence type="ECO:0000256" key="3">
    <source>
        <dbReference type="ARBA" id="ARBA00010088"/>
    </source>
</evidence>
<dbReference type="InterPro" id="IPR000073">
    <property type="entry name" value="AB_hydrolase_1"/>
</dbReference>
<dbReference type="InterPro" id="IPR029058">
    <property type="entry name" value="AB_hydrolase_fold"/>
</dbReference>
<evidence type="ECO:0000256" key="11">
    <source>
        <dbReference type="PIRNR" id="PIRNR006431"/>
    </source>
</evidence>
<evidence type="ECO:0000256" key="9">
    <source>
        <dbReference type="ARBA" id="ARBA00022801"/>
    </source>
</evidence>
<dbReference type="PRINTS" id="PR00793">
    <property type="entry name" value="PROAMNOPTASE"/>
</dbReference>
<dbReference type="SUPFAM" id="SSF53474">
    <property type="entry name" value="alpha/beta-Hydrolases"/>
    <property type="match status" value="1"/>
</dbReference>
<accession>A0AAW8QZN3</accession>
<evidence type="ECO:0000256" key="2">
    <source>
        <dbReference type="ARBA" id="ARBA00004496"/>
    </source>
</evidence>
<proteinExistence type="inferred from homology"/>
<dbReference type="PANTHER" id="PTHR43722">
    <property type="entry name" value="PROLINE IMINOPEPTIDASE"/>
    <property type="match status" value="1"/>
</dbReference>